<dbReference type="InterPro" id="IPR016195">
    <property type="entry name" value="Pol/histidinol_Pase-like"/>
</dbReference>
<dbReference type="NCBIfam" id="NF004981">
    <property type="entry name" value="PRK06361.1"/>
    <property type="match status" value="1"/>
</dbReference>
<dbReference type="CDD" id="cd07432">
    <property type="entry name" value="PHP_HisPPase"/>
    <property type="match status" value="1"/>
</dbReference>
<dbReference type="AlphaFoldDB" id="A0A497E4U9"/>
<dbReference type="InterPro" id="IPR003141">
    <property type="entry name" value="Pol/His_phosphatase_N"/>
</dbReference>
<dbReference type="Proteomes" id="UP000279422">
    <property type="component" value="Unassembled WGS sequence"/>
</dbReference>
<dbReference type="Pfam" id="PF02811">
    <property type="entry name" value="PHP"/>
    <property type="match status" value="1"/>
</dbReference>
<accession>A0A497E4U9</accession>
<protein>
    <submittedName>
        <fullName evidence="2">PHP domain-containing protein</fullName>
    </submittedName>
</protein>
<dbReference type="Gene3D" id="3.20.20.140">
    <property type="entry name" value="Metal-dependent hydrolases"/>
    <property type="match status" value="1"/>
</dbReference>
<dbReference type="GO" id="GO:0005829">
    <property type="term" value="C:cytosol"/>
    <property type="evidence" value="ECO:0007669"/>
    <property type="project" value="TreeGrafter"/>
</dbReference>
<dbReference type="GO" id="GO:0008270">
    <property type="term" value="F:zinc ion binding"/>
    <property type="evidence" value="ECO:0007669"/>
    <property type="project" value="TreeGrafter"/>
</dbReference>
<evidence type="ECO:0000313" key="3">
    <source>
        <dbReference type="Proteomes" id="UP000279422"/>
    </source>
</evidence>
<evidence type="ECO:0000313" key="2">
    <source>
        <dbReference type="EMBL" id="RLE09684.1"/>
    </source>
</evidence>
<proteinExistence type="predicted"/>
<dbReference type="GO" id="GO:0042578">
    <property type="term" value="F:phosphoric ester hydrolase activity"/>
    <property type="evidence" value="ECO:0007669"/>
    <property type="project" value="TreeGrafter"/>
</dbReference>
<dbReference type="InterPro" id="IPR050243">
    <property type="entry name" value="PHP_phosphatase"/>
</dbReference>
<dbReference type="SMART" id="SM00481">
    <property type="entry name" value="POLIIIAc"/>
    <property type="match status" value="1"/>
</dbReference>
<dbReference type="EMBL" id="QMPZ01000034">
    <property type="protein sequence ID" value="RLE09684.1"/>
    <property type="molecule type" value="Genomic_DNA"/>
</dbReference>
<dbReference type="SUPFAM" id="SSF89550">
    <property type="entry name" value="PHP domain-like"/>
    <property type="match status" value="1"/>
</dbReference>
<sequence>MIDLHTHSFLSDGELSPAELLQRAKEKGYKALGITDHADPSNIDWVIPRIVKFCQEVSRVDKGIKVIPGVELTHCPPALIGELARRARKRGAKLILVHGQTIVEPVPEGTNRAALEADIDILAHPGLISEEEVKLAKQRGIFLEISSRKGHCLSNGHVARLALEHGAKLILNTDTHSPDDLINIDEARKILQGAGLSAEKIEEVLDNSRKLIKKIENERNF</sequence>
<reference evidence="2 3" key="1">
    <citation type="submission" date="2018-06" db="EMBL/GenBank/DDBJ databases">
        <title>Extensive metabolic versatility and redundancy in microbially diverse, dynamic hydrothermal sediments.</title>
        <authorList>
            <person name="Dombrowski N."/>
            <person name="Teske A."/>
            <person name="Baker B.J."/>
        </authorList>
    </citation>
    <scope>NUCLEOTIDE SEQUENCE [LARGE SCALE GENOMIC DNA]</scope>
    <source>
        <strain evidence="2">B47_G16</strain>
    </source>
</reference>
<name>A0A497E4U9_UNCAE</name>
<gene>
    <name evidence="2" type="ORF">DRJ00_03600</name>
</gene>
<organism evidence="2 3">
    <name type="scientific">Aerophobetes bacterium</name>
    <dbReference type="NCBI Taxonomy" id="2030807"/>
    <lineage>
        <taxon>Bacteria</taxon>
        <taxon>Candidatus Aerophobota</taxon>
    </lineage>
</organism>
<comment type="caution">
    <text evidence="2">The sequence shown here is derived from an EMBL/GenBank/DDBJ whole genome shotgun (WGS) entry which is preliminary data.</text>
</comment>
<dbReference type="InterPro" id="IPR004013">
    <property type="entry name" value="PHP_dom"/>
</dbReference>
<evidence type="ECO:0000259" key="1">
    <source>
        <dbReference type="SMART" id="SM00481"/>
    </source>
</evidence>
<feature type="domain" description="Polymerase/histidinol phosphatase N-terminal" evidence="1">
    <location>
        <begin position="2"/>
        <end position="76"/>
    </location>
</feature>
<dbReference type="PANTHER" id="PTHR36928">
    <property type="entry name" value="PHOSPHATASE YCDX-RELATED"/>
    <property type="match status" value="1"/>
</dbReference>
<dbReference type="PANTHER" id="PTHR36928:SF1">
    <property type="entry name" value="PHOSPHATASE YCDX-RELATED"/>
    <property type="match status" value="1"/>
</dbReference>